<accession>A0A818GV04</accession>
<comment type="caution">
    <text evidence="1">The sequence shown here is derived from an EMBL/GenBank/DDBJ whole genome shotgun (WGS) entry which is preliminary data.</text>
</comment>
<evidence type="ECO:0000313" key="1">
    <source>
        <dbReference type="EMBL" id="CAF3497967.1"/>
    </source>
</evidence>
<dbReference type="EMBL" id="CAJNYU010002045">
    <property type="protein sequence ID" value="CAF3497967.1"/>
    <property type="molecule type" value="Genomic_DNA"/>
</dbReference>
<dbReference type="AlphaFoldDB" id="A0A818GV04"/>
<reference evidence="1" key="1">
    <citation type="submission" date="2021-02" db="EMBL/GenBank/DDBJ databases">
        <authorList>
            <person name="Nowell W R."/>
        </authorList>
    </citation>
    <scope>NUCLEOTIDE SEQUENCE</scope>
</reference>
<evidence type="ECO:0000313" key="2">
    <source>
        <dbReference type="Proteomes" id="UP000663869"/>
    </source>
</evidence>
<sequence>MITKLDDLSVELFYEIFIYFQFHEISNIFSNLNSRFTAIASNIPFIRANLGLNGMGIAVTEFYYARLLQPNVCDRLISLCVSHTLTIDNSFWLASNLFAFINLRHLSLIDIKRSCFELMLNTSSLNTSLVIFNVHYTEYYQAAYTFKGVPEGAYYTRIFRLFPLLRVCRLRFWRYIYDALDSQIVLPLNKTFIPIETNHSNLKSFVLRECSPAFLSHLLEYHPQLEELSFDLSTPWLPDKHPLLNNYNNQVSPIDKRLVPNLRRLKITLKYDINAMELLDQLFDHDVLFSLTKFALEGIVTGPNVVSKLLSMLSHQCSYTYIIRWIVKTTIALSNTSSIFLNTLQQLKGRIPIELELCLHNDGYSIEACTLPRKDKSLYAYKYLNKNIVYVQSHWSCTLSTAVNNRLTCINQIALGGGCSPANDELLSYLLTIVSCRQITSLTIDDPFDLCQLRLLLSKMIHLRTLELFYHFNYDLDDERNKQNVIKLFNDILLCNILMSNGLKKLHFYTDWEYPDMIGIVSLIVKQLPHLEIIEINCHNSSHIPEILHILINGLPQLNFIVFHGWLTGENEQESKMRDLPNHCKRAYRMENLREVADATILQVWLQ</sequence>
<proteinExistence type="predicted"/>
<gene>
    <name evidence="1" type="ORF">FME351_LOCUS16599</name>
</gene>
<name>A0A818GV04_9BILA</name>
<organism evidence="1 2">
    <name type="scientific">Rotaria socialis</name>
    <dbReference type="NCBI Taxonomy" id="392032"/>
    <lineage>
        <taxon>Eukaryota</taxon>
        <taxon>Metazoa</taxon>
        <taxon>Spiralia</taxon>
        <taxon>Gnathifera</taxon>
        <taxon>Rotifera</taxon>
        <taxon>Eurotatoria</taxon>
        <taxon>Bdelloidea</taxon>
        <taxon>Philodinida</taxon>
        <taxon>Philodinidae</taxon>
        <taxon>Rotaria</taxon>
    </lineage>
</organism>
<evidence type="ECO:0008006" key="3">
    <source>
        <dbReference type="Google" id="ProtNLM"/>
    </source>
</evidence>
<dbReference type="Proteomes" id="UP000663869">
    <property type="component" value="Unassembled WGS sequence"/>
</dbReference>
<protein>
    <recommendedName>
        <fullName evidence="3">F-box domain-containing protein</fullName>
    </recommendedName>
</protein>